<evidence type="ECO:0000256" key="8">
    <source>
        <dbReference type="ARBA" id="ARBA00022801"/>
    </source>
</evidence>
<keyword evidence="8" id="KW-0378">Hydrolase</keyword>
<dbReference type="InterPro" id="IPR013408">
    <property type="entry name" value="Cas10/Csm1"/>
</dbReference>
<dbReference type="CDD" id="cd09680">
    <property type="entry name" value="Cas10_III"/>
    <property type="match status" value="1"/>
</dbReference>
<evidence type="ECO:0000256" key="7">
    <source>
        <dbReference type="ARBA" id="ARBA00022759"/>
    </source>
</evidence>
<dbReference type="InterPro" id="IPR041062">
    <property type="entry name" value="Csm1_B"/>
</dbReference>
<dbReference type="RefSeq" id="WP_315340780.1">
    <property type="nucleotide sequence ID" value="NZ_JAVDZE010000001.1"/>
</dbReference>
<dbReference type="InterPro" id="IPR043128">
    <property type="entry name" value="Rev_trsase/Diguanyl_cyclase"/>
</dbReference>
<gene>
    <name evidence="14" type="primary">cas10</name>
    <name evidence="14" type="ORF">RBI02_04215</name>
</gene>
<dbReference type="GO" id="GO:0016740">
    <property type="term" value="F:transferase activity"/>
    <property type="evidence" value="ECO:0007669"/>
    <property type="project" value="UniProtKB-KW"/>
</dbReference>
<dbReference type="AlphaFoldDB" id="A0AAE4NUW1"/>
<evidence type="ECO:0000256" key="11">
    <source>
        <dbReference type="ARBA" id="ARBA00023118"/>
    </source>
</evidence>
<dbReference type="GO" id="GO:0004527">
    <property type="term" value="F:exonuclease activity"/>
    <property type="evidence" value="ECO:0007669"/>
    <property type="project" value="UniProtKB-KW"/>
</dbReference>
<dbReference type="InterPro" id="IPR054767">
    <property type="entry name" value="Cas10-Cmr2_palm2"/>
</dbReference>
<dbReference type="Pfam" id="PF18211">
    <property type="entry name" value="Csm1_B"/>
    <property type="match status" value="1"/>
</dbReference>
<evidence type="ECO:0000313" key="15">
    <source>
        <dbReference type="Proteomes" id="UP001245683"/>
    </source>
</evidence>
<accession>A0AAE4NUW1</accession>
<evidence type="ECO:0000256" key="10">
    <source>
        <dbReference type="ARBA" id="ARBA00022840"/>
    </source>
</evidence>
<dbReference type="GO" id="GO:0004519">
    <property type="term" value="F:endonuclease activity"/>
    <property type="evidence" value="ECO:0007669"/>
    <property type="project" value="UniProtKB-KW"/>
</dbReference>
<dbReference type="NCBIfam" id="TIGR02578">
    <property type="entry name" value="cas_TM1811_Csm1"/>
    <property type="match status" value="1"/>
</dbReference>
<comment type="caution">
    <text evidence="14">The sequence shown here is derived from an EMBL/GenBank/DDBJ whole genome shotgun (WGS) entry which is preliminary data.</text>
</comment>
<dbReference type="Proteomes" id="UP001245683">
    <property type="component" value="Unassembled WGS sequence"/>
</dbReference>
<dbReference type="InterPro" id="IPR000160">
    <property type="entry name" value="GGDEF_dom"/>
</dbReference>
<evidence type="ECO:0000256" key="3">
    <source>
        <dbReference type="ARBA" id="ARBA00014333"/>
    </source>
</evidence>
<dbReference type="InterPro" id="IPR052117">
    <property type="entry name" value="Cas10/Csm1_subtype-III-A"/>
</dbReference>
<evidence type="ECO:0000256" key="4">
    <source>
        <dbReference type="ARBA" id="ARBA00022679"/>
    </source>
</evidence>
<dbReference type="SUPFAM" id="SSF109604">
    <property type="entry name" value="HD-domain/PDEase-like"/>
    <property type="match status" value="1"/>
</dbReference>
<keyword evidence="10" id="KW-0067">ATP-binding</keyword>
<keyword evidence="4" id="KW-0808">Transferase</keyword>
<dbReference type="Pfam" id="PF22335">
    <property type="entry name" value="Cas10-Cmr2_palm2"/>
    <property type="match status" value="1"/>
</dbReference>
<feature type="domain" description="GGDEF" evidence="13">
    <location>
        <begin position="529"/>
        <end position="668"/>
    </location>
</feature>
<keyword evidence="11" id="KW-0051">Antiviral defense</keyword>
<keyword evidence="6" id="KW-0547">Nucleotide-binding</keyword>
<comment type="cofactor">
    <cofactor evidence="1">
        <name>a divalent metal cation</name>
        <dbReference type="ChEBI" id="CHEBI:60240"/>
    </cofactor>
</comment>
<dbReference type="PANTHER" id="PTHR36528">
    <property type="entry name" value="CRISPR SYSTEM SINGLE-STRAND-SPECIFIC DEOXYRIBONUCLEASE CAS10/CSM1 (SUBTYPE III-A)"/>
    <property type="match status" value="1"/>
</dbReference>
<evidence type="ECO:0000259" key="13">
    <source>
        <dbReference type="PROSITE" id="PS50887"/>
    </source>
</evidence>
<reference evidence="14 15" key="1">
    <citation type="submission" date="2023-08" db="EMBL/GenBank/DDBJ databases">
        <title>Draft genome sequence of Thermococcus waiotapuensis WT1T, a thermophilic sulphur-dependent archaeon from order Thermococcales.</title>
        <authorList>
            <person name="Manners S.H."/>
            <person name="Carere C.R."/>
            <person name="Dhami M.K."/>
            <person name="Dobson R.C.J."/>
            <person name="Stott M.B."/>
        </authorList>
    </citation>
    <scope>NUCLEOTIDE SEQUENCE [LARGE SCALE GENOMIC DNA]</scope>
    <source>
        <strain evidence="14 15">WT1</strain>
    </source>
</reference>
<sequence length="783" mass="89009">MELRELVSLGGLLHDIGKPVQRAGFYSGDHPKQGAEFLRELARSTGREEYKLLALFSEFHHRDYMDETEMRKKIREVRPERFGLGDEDVLRALWIVYEADNLSSAEREEGKPEQIRPLHSIFNREKGYPPVTLEFGRELPVPGDIESLTKLNYERVVNGLREDFKKAELRVDRILPVLEKHLTFVSSVTAKGNVISLYDHMRMTSAIALAMLKAGCTAEDVATGRCKREKRFLLIEGDFSGIQDFIYEVSGKGTLKYLRARSAYLELISWDIILEILNRLGLTRANVIFNAGGHFLLLGQNTEGAIKELESIRKHVVEWLYREFDGKLYLALDWEAVSGEELGRKGETNLFAGARKRLKEKLNIRKLRRFCEVEDPFRGPEASERLEECAVCGKEAPEGELDSFRLGDDPSVKVCRTCNELVELGKELPKVKGFILDRKAHEGKGITKGPFRHFIPYVGEQMPMGEILLLKNTLDVPGNLPGGIEFVPYLVADYFKPSAEDKYAVADFEELAENSTGTKRLGVLKGDVDNLGLFFMDMDSPSKLATASRFMDYFFKAYLNEIINGKFEYLMGEIPSLGNWPKEPDIVVVYAGGDDFFIVGAWDQVFELAFRIREAFRAYTGNGRTLSAALGYFHPKTPIYRMADAVSERLEKAKREGSDKDRVFVIERTAPQGFPVAYRWEQYEELWKAYKPRVYAGNGKLAKELESKKGLLWRILELRELYVRDPKGVKWAYLIAYLLGRHKLSSLFPELVGIDAGAALKGEPQPIYWVDGVLKVVLMAVRG</sequence>
<dbReference type="InterPro" id="IPR006674">
    <property type="entry name" value="HD_domain"/>
</dbReference>
<dbReference type="GO" id="GO:0005524">
    <property type="term" value="F:ATP binding"/>
    <property type="evidence" value="ECO:0007669"/>
    <property type="project" value="UniProtKB-KW"/>
</dbReference>
<dbReference type="Gene3D" id="1.10.3210.10">
    <property type="entry name" value="Hypothetical protein af1432"/>
    <property type="match status" value="1"/>
</dbReference>
<keyword evidence="7" id="KW-0255">Endonuclease</keyword>
<evidence type="ECO:0000256" key="6">
    <source>
        <dbReference type="ARBA" id="ARBA00022741"/>
    </source>
</evidence>
<comment type="similarity">
    <text evidence="2">Belongs to the CRISPR-associated Cas10/Csm1 family.</text>
</comment>
<evidence type="ECO:0000256" key="2">
    <source>
        <dbReference type="ARBA" id="ARBA00005700"/>
    </source>
</evidence>
<dbReference type="EMBL" id="JAVDZE010000001">
    <property type="protein sequence ID" value="MDV3103751.1"/>
    <property type="molecule type" value="Genomic_DNA"/>
</dbReference>
<dbReference type="Pfam" id="PF01966">
    <property type="entry name" value="HD"/>
    <property type="match status" value="1"/>
</dbReference>
<evidence type="ECO:0000256" key="12">
    <source>
        <dbReference type="ARBA" id="ARBA00032922"/>
    </source>
</evidence>
<evidence type="ECO:0000313" key="14">
    <source>
        <dbReference type="EMBL" id="MDV3103751.1"/>
    </source>
</evidence>
<keyword evidence="9" id="KW-0269">Exonuclease</keyword>
<dbReference type="GO" id="GO:0051607">
    <property type="term" value="P:defense response to virus"/>
    <property type="evidence" value="ECO:0007669"/>
    <property type="project" value="UniProtKB-KW"/>
</dbReference>
<evidence type="ECO:0000256" key="1">
    <source>
        <dbReference type="ARBA" id="ARBA00001968"/>
    </source>
</evidence>
<dbReference type="Gene3D" id="3.30.70.270">
    <property type="match status" value="1"/>
</dbReference>
<dbReference type="PROSITE" id="PS50887">
    <property type="entry name" value="GGDEF"/>
    <property type="match status" value="1"/>
</dbReference>
<evidence type="ECO:0000256" key="5">
    <source>
        <dbReference type="ARBA" id="ARBA00022722"/>
    </source>
</evidence>
<dbReference type="PANTHER" id="PTHR36528:SF1">
    <property type="entry name" value="CRISPR SYSTEM SINGLE-STRAND-SPECIFIC DEOXYRIBONUCLEASE CAS10_CSM1 (SUBTYPE III-A)"/>
    <property type="match status" value="1"/>
</dbReference>
<organism evidence="14 15">
    <name type="scientific">Thermococcus waiotapuensis</name>
    <dbReference type="NCBI Taxonomy" id="90909"/>
    <lineage>
        <taxon>Archaea</taxon>
        <taxon>Methanobacteriati</taxon>
        <taxon>Methanobacteriota</taxon>
        <taxon>Thermococci</taxon>
        <taxon>Thermococcales</taxon>
        <taxon>Thermococcaceae</taxon>
        <taxon>Thermococcus</taxon>
    </lineage>
</organism>
<name>A0AAE4NUW1_9EURY</name>
<keyword evidence="5" id="KW-0540">Nuclease</keyword>
<keyword evidence="15" id="KW-1185">Reference proteome</keyword>
<proteinExistence type="inferred from homology"/>
<evidence type="ECO:0000256" key="9">
    <source>
        <dbReference type="ARBA" id="ARBA00022839"/>
    </source>
</evidence>
<protein>
    <recommendedName>
        <fullName evidence="3">CRISPR system single-strand-specific deoxyribonuclease Cas10/Csm1 (subtype III-A)</fullName>
    </recommendedName>
    <alternativeName>
        <fullName evidence="12">Cyclic oligoadenylate synthase</fullName>
    </alternativeName>
</protein>